<proteinExistence type="predicted"/>
<feature type="domain" description="ATPase AAA-type core" evidence="1">
    <location>
        <begin position="26"/>
        <end position="403"/>
    </location>
</feature>
<dbReference type="AlphaFoldDB" id="A0A9Q3AD68"/>
<keyword evidence="2" id="KW-0067">ATP-binding</keyword>
<dbReference type="InterPro" id="IPR003959">
    <property type="entry name" value="ATPase_AAA_core"/>
</dbReference>
<dbReference type="PANTHER" id="PTHR43581:SF2">
    <property type="entry name" value="EXCINUCLEASE ATPASE SUBUNIT"/>
    <property type="match status" value="1"/>
</dbReference>
<dbReference type="GO" id="GO:0005524">
    <property type="term" value="F:ATP binding"/>
    <property type="evidence" value="ECO:0007669"/>
    <property type="project" value="UniProtKB-KW"/>
</dbReference>
<evidence type="ECO:0000313" key="3">
    <source>
        <dbReference type="Proteomes" id="UP001106592"/>
    </source>
</evidence>
<dbReference type="RefSeq" id="WP_217976353.1">
    <property type="nucleotide sequence ID" value="NZ_JAHTBI010000051.1"/>
</dbReference>
<dbReference type="GO" id="GO:0016887">
    <property type="term" value="F:ATP hydrolysis activity"/>
    <property type="evidence" value="ECO:0007669"/>
    <property type="project" value="InterPro"/>
</dbReference>
<evidence type="ECO:0000259" key="1">
    <source>
        <dbReference type="Pfam" id="PF13304"/>
    </source>
</evidence>
<dbReference type="PANTHER" id="PTHR43581">
    <property type="entry name" value="ATP/GTP PHOSPHATASE"/>
    <property type="match status" value="1"/>
</dbReference>
<dbReference type="Pfam" id="PF13304">
    <property type="entry name" value="AAA_21"/>
    <property type="match status" value="1"/>
</dbReference>
<gene>
    <name evidence="2" type="ORF">KUO17_15135</name>
</gene>
<evidence type="ECO:0000313" key="2">
    <source>
        <dbReference type="EMBL" id="MBV6288347.1"/>
    </source>
</evidence>
<dbReference type="CDD" id="cd00267">
    <property type="entry name" value="ABC_ATPase"/>
    <property type="match status" value="1"/>
</dbReference>
<dbReference type="Proteomes" id="UP001106592">
    <property type="component" value="Unassembled WGS sequence"/>
</dbReference>
<reference evidence="2" key="2">
    <citation type="journal article" date="2023" name="Plant Pathol.">
        <title>Dismantling and reorganizing Pseudomonas marginalis sensu#lato.</title>
        <authorList>
            <person name="Sawada H."/>
            <person name="Fujikawa T."/>
            <person name="Satou M."/>
        </authorList>
    </citation>
    <scope>NUCLEOTIDE SEQUENCE</scope>
    <source>
        <strain evidence="2">MAFF 301350</strain>
    </source>
</reference>
<keyword evidence="2" id="KW-0547">Nucleotide-binding</keyword>
<keyword evidence="3" id="KW-1185">Reference proteome</keyword>
<protein>
    <submittedName>
        <fullName evidence="2">ATP-binding protein</fullName>
    </submittedName>
</protein>
<dbReference type="EMBL" id="JAHTBI010000051">
    <property type="protein sequence ID" value="MBV6288347.1"/>
    <property type="molecule type" value="Genomic_DNA"/>
</dbReference>
<name>A0A9Q3AD68_9PSED</name>
<organism evidence="2 3">
    <name type="scientific">Pseudomonas aegrilactucae</name>
    <dbReference type="NCBI Taxonomy" id="2854028"/>
    <lineage>
        <taxon>Bacteria</taxon>
        <taxon>Pseudomonadati</taxon>
        <taxon>Pseudomonadota</taxon>
        <taxon>Gammaproteobacteria</taxon>
        <taxon>Pseudomonadales</taxon>
        <taxon>Pseudomonadaceae</taxon>
        <taxon>Pseudomonas</taxon>
    </lineage>
</organism>
<dbReference type="InterPro" id="IPR051396">
    <property type="entry name" value="Bact_Antivir_Def_Nuclease"/>
</dbReference>
<accession>A0A9Q3AD68</accession>
<reference evidence="2" key="1">
    <citation type="journal article" date="2022" name="Int. J. Syst. Evol. Microbiol.">
        <title>Pseudomonas aegrilactucae sp. nov. and Pseudomonas morbosilactucae sp. nov., pathogens causing bacterial rot of lettuce in Japan.</title>
        <authorList>
            <person name="Sawada H."/>
            <person name="Fujikawa T."/>
            <person name="Satou M."/>
        </authorList>
    </citation>
    <scope>NUCLEOTIDE SEQUENCE</scope>
    <source>
        <strain evidence="2">MAFF 301350</strain>
    </source>
</reference>
<comment type="caution">
    <text evidence="2">The sequence shown here is derived from an EMBL/GenBank/DDBJ whole genome shotgun (WGS) entry which is preliminary data.</text>
</comment>
<sequence>MNIIDQIEIKGFWGIHSVTVKTFDDFNFIIGANGSGKTTMLNLVAGVLQADKASLSRYEFDSVKITLKEPGSRKKPSIEAIRDNESPFFKVSYKISENASDKPFTYEISDLENFDNFSSSAYQIRMRLAGRSAASKTLRKHLDELVSLTWLSVQRINGSNENSAEPLDNKLDDISNRLVRYLSAIGKQVNRLYEGFQEQVFLSLLSGEKVSENIIPSPKKIEKDKTTLLQIFAQFQIDKNNYDKKIDKHFKAVETLQSKIKSSDELSPSEIMTIFDLQRIERSVDFWEYVTLEKNKLLASREKFLALLNKLMQRKTITLTERNEITIKTQSGKILTPQQLSSGEKQILIILAEALLQEGRTYIYMADEPELSLHIDWQEKLASNIKSLNPSAQIIFATHSPDVVGQFQGQLTHMENCIK</sequence>